<dbReference type="Pfam" id="PF02230">
    <property type="entry name" value="Abhydrolase_2"/>
    <property type="match status" value="1"/>
</dbReference>
<keyword evidence="3" id="KW-0732">Signal</keyword>
<proteinExistence type="inferred from homology"/>
<evidence type="ECO:0000313" key="6">
    <source>
        <dbReference type="Proteomes" id="UP000041254"/>
    </source>
</evidence>
<dbReference type="InterPro" id="IPR003140">
    <property type="entry name" value="PLipase/COase/thioEstase"/>
</dbReference>
<dbReference type="Gene3D" id="3.40.50.1820">
    <property type="entry name" value="alpha/beta hydrolase"/>
    <property type="match status" value="1"/>
</dbReference>
<dbReference type="AlphaFoldDB" id="A0A0G4EI48"/>
<organism evidence="5 6">
    <name type="scientific">Vitrella brassicaformis (strain CCMP3155)</name>
    <dbReference type="NCBI Taxonomy" id="1169540"/>
    <lineage>
        <taxon>Eukaryota</taxon>
        <taxon>Sar</taxon>
        <taxon>Alveolata</taxon>
        <taxon>Colpodellida</taxon>
        <taxon>Vitrellaceae</taxon>
        <taxon>Vitrella</taxon>
    </lineage>
</organism>
<feature type="domain" description="Phospholipase/carboxylesterase/thioesterase" evidence="4">
    <location>
        <begin position="81"/>
        <end position="295"/>
    </location>
</feature>
<evidence type="ECO:0000313" key="5">
    <source>
        <dbReference type="EMBL" id="CEL95651.1"/>
    </source>
</evidence>
<keyword evidence="6" id="KW-1185">Reference proteome</keyword>
<gene>
    <name evidence="5" type="ORF">Vbra_4980</name>
</gene>
<dbReference type="InterPro" id="IPR050565">
    <property type="entry name" value="LYPA1-2/EST-like"/>
</dbReference>
<dbReference type="PANTHER" id="PTHR10655">
    <property type="entry name" value="LYSOPHOSPHOLIPASE-RELATED"/>
    <property type="match status" value="1"/>
</dbReference>
<dbReference type="SUPFAM" id="SSF53474">
    <property type="entry name" value="alpha/beta-Hydrolases"/>
    <property type="match status" value="1"/>
</dbReference>
<dbReference type="VEuPathDB" id="CryptoDB:Vbra_4980"/>
<protein>
    <recommendedName>
        <fullName evidence="4">Phospholipase/carboxylesterase/thioesterase domain-containing protein</fullName>
    </recommendedName>
</protein>
<evidence type="ECO:0000256" key="1">
    <source>
        <dbReference type="ARBA" id="ARBA00006499"/>
    </source>
</evidence>
<dbReference type="InterPro" id="IPR029058">
    <property type="entry name" value="AB_hydrolase_fold"/>
</dbReference>
<evidence type="ECO:0000256" key="3">
    <source>
        <dbReference type="SAM" id="SignalP"/>
    </source>
</evidence>
<dbReference type="GO" id="GO:0052689">
    <property type="term" value="F:carboxylic ester hydrolase activity"/>
    <property type="evidence" value="ECO:0007669"/>
    <property type="project" value="TreeGrafter"/>
</dbReference>
<dbReference type="GO" id="GO:0005737">
    <property type="term" value="C:cytoplasm"/>
    <property type="evidence" value="ECO:0007669"/>
    <property type="project" value="TreeGrafter"/>
</dbReference>
<accession>A0A0G4EI48</accession>
<feature type="chain" id="PRO_5005187154" description="Phospholipase/carboxylesterase/thioesterase domain-containing protein" evidence="3">
    <location>
        <begin position="22"/>
        <end position="298"/>
    </location>
</feature>
<dbReference type="InParanoid" id="A0A0G4EI48"/>
<sequence>MHRLSFFITFLAHSFSRQVEGTCFIGTRAFVKPVTLSASSRAAGMSTALLDNWSLEQEGGDASNTPELSDGYGGSGLTYPPGGEYKATLIWLHGLGDTARGWGPQLADLLRRNKGTELDHVKLILPTAPTRRVTLNFGMAMPAWWDIKGLNPDQADVPEHLDECLARLTKIIDGEKDKPVVIGGFSQGGALAVHTALNYGSSEAVKACVGLSSWLPVASSYDGNTDKVEAIKRKQLPMLMCHGTADQVVAFDWGVRSRDFLIKTLGVDVQWETLNGVGHGSSEDEMRSVANFLQRVLS</sequence>
<comment type="similarity">
    <text evidence="1">Belongs to the AB hydrolase superfamily. AB hydrolase 2 family.</text>
</comment>
<dbReference type="PhylomeDB" id="A0A0G4EI48"/>
<dbReference type="STRING" id="1169540.A0A0G4EI48"/>
<reference evidence="5 6" key="1">
    <citation type="submission" date="2014-11" db="EMBL/GenBank/DDBJ databases">
        <authorList>
            <person name="Zhu J."/>
            <person name="Qi W."/>
            <person name="Song R."/>
        </authorList>
    </citation>
    <scope>NUCLEOTIDE SEQUENCE [LARGE SCALE GENOMIC DNA]</scope>
</reference>
<name>A0A0G4EI48_VITBC</name>
<dbReference type="Proteomes" id="UP000041254">
    <property type="component" value="Unassembled WGS sequence"/>
</dbReference>
<dbReference type="OMA" id="WYDILAM"/>
<keyword evidence="2" id="KW-0378">Hydrolase</keyword>
<dbReference type="GO" id="GO:0008474">
    <property type="term" value="F:palmitoyl-(protein) hydrolase activity"/>
    <property type="evidence" value="ECO:0007669"/>
    <property type="project" value="TreeGrafter"/>
</dbReference>
<feature type="signal peptide" evidence="3">
    <location>
        <begin position="1"/>
        <end position="21"/>
    </location>
</feature>
<evidence type="ECO:0000256" key="2">
    <source>
        <dbReference type="ARBA" id="ARBA00022801"/>
    </source>
</evidence>
<evidence type="ECO:0000259" key="4">
    <source>
        <dbReference type="Pfam" id="PF02230"/>
    </source>
</evidence>
<dbReference type="EMBL" id="CDMY01000234">
    <property type="protein sequence ID" value="CEL95651.1"/>
    <property type="molecule type" value="Genomic_DNA"/>
</dbReference>
<dbReference type="OrthoDB" id="2418081at2759"/>
<dbReference type="PANTHER" id="PTHR10655:SF17">
    <property type="entry name" value="LYSOPHOSPHOLIPASE-LIKE PROTEIN 1"/>
    <property type="match status" value="1"/>
</dbReference>